<keyword evidence="9" id="KW-0472">Membrane</keyword>
<evidence type="ECO:0000256" key="6">
    <source>
        <dbReference type="ARBA" id="ARBA00022777"/>
    </source>
</evidence>
<evidence type="ECO:0000259" key="10">
    <source>
        <dbReference type="Pfam" id="PF02518"/>
    </source>
</evidence>
<evidence type="ECO:0000256" key="7">
    <source>
        <dbReference type="ARBA" id="ARBA00022840"/>
    </source>
</evidence>
<accession>A0ABU4L4F6</accession>
<keyword evidence="13" id="KW-1185">Reference proteome</keyword>
<keyword evidence="9" id="KW-0812">Transmembrane</keyword>
<feature type="transmembrane region" description="Helical" evidence="9">
    <location>
        <begin position="20"/>
        <end position="38"/>
    </location>
</feature>
<organism evidence="12 13">
    <name type="scientific">Streptomyces griseiscabiei</name>
    <dbReference type="NCBI Taxonomy" id="2993540"/>
    <lineage>
        <taxon>Bacteria</taxon>
        <taxon>Bacillati</taxon>
        <taxon>Actinomycetota</taxon>
        <taxon>Actinomycetes</taxon>
        <taxon>Kitasatosporales</taxon>
        <taxon>Streptomycetaceae</taxon>
        <taxon>Streptomyces</taxon>
    </lineage>
</organism>
<dbReference type="SUPFAM" id="SSF55874">
    <property type="entry name" value="ATPase domain of HSP90 chaperone/DNA topoisomerase II/histidine kinase"/>
    <property type="match status" value="1"/>
</dbReference>
<keyword evidence="8" id="KW-0902">Two-component regulatory system</keyword>
<keyword evidence="6 12" id="KW-0418">Kinase</keyword>
<dbReference type="Gene3D" id="1.20.5.1930">
    <property type="match status" value="1"/>
</dbReference>
<dbReference type="GO" id="GO:0016301">
    <property type="term" value="F:kinase activity"/>
    <property type="evidence" value="ECO:0007669"/>
    <property type="project" value="UniProtKB-KW"/>
</dbReference>
<dbReference type="EC" id="2.7.13.3" evidence="2"/>
<feature type="domain" description="Signal transduction histidine kinase subgroup 3 dimerisation and phosphoacceptor" evidence="11">
    <location>
        <begin position="186"/>
        <end position="252"/>
    </location>
</feature>
<evidence type="ECO:0000256" key="8">
    <source>
        <dbReference type="ARBA" id="ARBA00023012"/>
    </source>
</evidence>
<dbReference type="Proteomes" id="UP001271723">
    <property type="component" value="Unassembled WGS sequence"/>
</dbReference>
<evidence type="ECO:0000259" key="11">
    <source>
        <dbReference type="Pfam" id="PF07730"/>
    </source>
</evidence>
<sequence>MSTSWRHRAVTRPRAVDLSVLVLVFAVTVTGVLVTRAVASGPLAMWPGIALSALSCAALHRRRSHPLTVLAVTTLCTMAVGALGYLLTPLLMGPLLVAQYETSLRTTRRTGWNSALVATGCVVFSGLVFPSFLDSLLFAVVNPAAWILLGAALGGYRRVRREYAVARAEHADRQREEEARHRVVQERMRIARELHDVVAHHLTLADAQAGAVKHLLRTRPDQAREIIDRLPETTAAALRELKATVGLLRQDTDPDDDLAPAPGLARLPDLVDSCAAAGLQVTVTVEGERRPLSPVLDLTAYRILQEALTNVTKHGAGRAADVRLRYEPRRLTLTVTNDTAPGRASTAPGPGSGFGLISMRERAGSAGGTFHAGHRTHGGFQVVCALPLTPPPDRADESTAP</sequence>
<keyword evidence="5" id="KW-0547">Nucleotide-binding</keyword>
<feature type="transmembrane region" description="Helical" evidence="9">
    <location>
        <begin position="111"/>
        <end position="129"/>
    </location>
</feature>
<evidence type="ECO:0000313" key="13">
    <source>
        <dbReference type="Proteomes" id="UP001271723"/>
    </source>
</evidence>
<evidence type="ECO:0000256" key="3">
    <source>
        <dbReference type="ARBA" id="ARBA00022553"/>
    </source>
</evidence>
<gene>
    <name evidence="12" type="ORF">PV517_18020</name>
</gene>
<feature type="domain" description="Histidine kinase/HSP90-like ATPase" evidence="10">
    <location>
        <begin position="300"/>
        <end position="389"/>
    </location>
</feature>
<evidence type="ECO:0000256" key="9">
    <source>
        <dbReference type="SAM" id="Phobius"/>
    </source>
</evidence>
<evidence type="ECO:0000256" key="5">
    <source>
        <dbReference type="ARBA" id="ARBA00022741"/>
    </source>
</evidence>
<keyword evidence="3" id="KW-0597">Phosphoprotein</keyword>
<proteinExistence type="predicted"/>
<dbReference type="InterPro" id="IPR011712">
    <property type="entry name" value="Sig_transdc_His_kin_sub3_dim/P"/>
</dbReference>
<evidence type="ECO:0000256" key="4">
    <source>
        <dbReference type="ARBA" id="ARBA00022679"/>
    </source>
</evidence>
<name>A0ABU4L4F6_9ACTN</name>
<dbReference type="RefSeq" id="WP_086757228.1">
    <property type="nucleotide sequence ID" value="NZ_JAGJBZ010000002.1"/>
</dbReference>
<comment type="catalytic activity">
    <reaction evidence="1">
        <text>ATP + protein L-histidine = ADP + protein N-phospho-L-histidine.</text>
        <dbReference type="EC" id="2.7.13.3"/>
    </reaction>
</comment>
<evidence type="ECO:0000256" key="2">
    <source>
        <dbReference type="ARBA" id="ARBA00012438"/>
    </source>
</evidence>
<dbReference type="PANTHER" id="PTHR24421:SF10">
    <property type="entry name" value="NITRATE_NITRITE SENSOR PROTEIN NARQ"/>
    <property type="match status" value="1"/>
</dbReference>
<keyword evidence="9" id="KW-1133">Transmembrane helix</keyword>
<keyword evidence="4" id="KW-0808">Transferase</keyword>
<evidence type="ECO:0000313" key="12">
    <source>
        <dbReference type="EMBL" id="MDX2910588.1"/>
    </source>
</evidence>
<dbReference type="Pfam" id="PF02518">
    <property type="entry name" value="HATPase_c"/>
    <property type="match status" value="1"/>
</dbReference>
<feature type="transmembrane region" description="Helical" evidence="9">
    <location>
        <begin position="136"/>
        <end position="156"/>
    </location>
</feature>
<comment type="caution">
    <text evidence="12">The sequence shown here is derived from an EMBL/GenBank/DDBJ whole genome shotgun (WGS) entry which is preliminary data.</text>
</comment>
<dbReference type="CDD" id="cd16917">
    <property type="entry name" value="HATPase_UhpB-NarQ-NarX-like"/>
    <property type="match status" value="1"/>
</dbReference>
<feature type="transmembrane region" description="Helical" evidence="9">
    <location>
        <begin position="67"/>
        <end position="91"/>
    </location>
</feature>
<dbReference type="Gene3D" id="3.30.565.10">
    <property type="entry name" value="Histidine kinase-like ATPase, C-terminal domain"/>
    <property type="match status" value="1"/>
</dbReference>
<dbReference type="PANTHER" id="PTHR24421">
    <property type="entry name" value="NITRATE/NITRITE SENSOR PROTEIN NARX-RELATED"/>
    <property type="match status" value="1"/>
</dbReference>
<dbReference type="InterPro" id="IPR003594">
    <property type="entry name" value="HATPase_dom"/>
</dbReference>
<keyword evidence="7" id="KW-0067">ATP-binding</keyword>
<protein>
    <recommendedName>
        <fullName evidence="2">histidine kinase</fullName>
        <ecNumber evidence="2">2.7.13.3</ecNumber>
    </recommendedName>
</protein>
<dbReference type="Pfam" id="PF07730">
    <property type="entry name" value="HisKA_3"/>
    <property type="match status" value="1"/>
</dbReference>
<evidence type="ECO:0000256" key="1">
    <source>
        <dbReference type="ARBA" id="ARBA00000085"/>
    </source>
</evidence>
<dbReference type="InterPro" id="IPR050482">
    <property type="entry name" value="Sensor_HK_TwoCompSys"/>
</dbReference>
<dbReference type="EMBL" id="JARAVY010000006">
    <property type="protein sequence ID" value="MDX2910588.1"/>
    <property type="molecule type" value="Genomic_DNA"/>
</dbReference>
<reference evidence="12 13" key="1">
    <citation type="journal article" date="2023" name="Microb. Genom.">
        <title>Mesoterricola silvestris gen. nov., sp. nov., Mesoterricola sediminis sp. nov., Geothrix oryzae sp. nov., Geothrix edaphica sp. nov., Geothrix rubra sp. nov., and Geothrix limicola sp. nov., six novel members of Acidobacteriota isolated from soils.</title>
        <authorList>
            <person name="Weisberg A.J."/>
            <person name="Pearce E."/>
            <person name="Kramer C.G."/>
            <person name="Chang J.H."/>
            <person name="Clarke C.R."/>
        </authorList>
    </citation>
    <scope>NUCLEOTIDE SEQUENCE [LARGE SCALE GENOMIC DNA]</scope>
    <source>
        <strain evidence="12 13">NRRL_B-2795</strain>
    </source>
</reference>
<dbReference type="InterPro" id="IPR036890">
    <property type="entry name" value="HATPase_C_sf"/>
</dbReference>